<protein>
    <recommendedName>
        <fullName evidence="2">histidine kinase</fullName>
        <ecNumber evidence="2">2.7.13.3</ecNumber>
    </recommendedName>
</protein>
<gene>
    <name evidence="7" type="ORF">GXW74_14145</name>
</gene>
<keyword evidence="4" id="KW-1133">Transmembrane helix</keyword>
<dbReference type="PROSITE" id="PS50113">
    <property type="entry name" value="PAC"/>
    <property type="match status" value="1"/>
</dbReference>
<evidence type="ECO:0000256" key="2">
    <source>
        <dbReference type="ARBA" id="ARBA00012438"/>
    </source>
</evidence>
<dbReference type="GO" id="GO:0000155">
    <property type="term" value="F:phosphorelay sensor kinase activity"/>
    <property type="evidence" value="ECO:0007669"/>
    <property type="project" value="InterPro"/>
</dbReference>
<dbReference type="SUPFAM" id="SSF55874">
    <property type="entry name" value="ATPase domain of HSP90 chaperone/DNA topoisomerase II/histidine kinase"/>
    <property type="match status" value="1"/>
</dbReference>
<evidence type="ECO:0000259" key="6">
    <source>
        <dbReference type="PROSITE" id="PS50113"/>
    </source>
</evidence>
<dbReference type="EC" id="2.7.13.3" evidence="2"/>
<dbReference type="InterPro" id="IPR005467">
    <property type="entry name" value="His_kinase_dom"/>
</dbReference>
<dbReference type="InterPro" id="IPR036097">
    <property type="entry name" value="HisK_dim/P_sf"/>
</dbReference>
<keyword evidence="4" id="KW-0812">Transmembrane</keyword>
<comment type="caution">
    <text evidence="7">The sequence shown here is derived from an EMBL/GenBank/DDBJ whole genome shotgun (WGS) entry which is preliminary data.</text>
</comment>
<dbReference type="Gene3D" id="3.30.450.20">
    <property type="entry name" value="PAS domain"/>
    <property type="match status" value="3"/>
</dbReference>
<evidence type="ECO:0000259" key="5">
    <source>
        <dbReference type="PROSITE" id="PS50109"/>
    </source>
</evidence>
<dbReference type="PROSITE" id="PS50109">
    <property type="entry name" value="HIS_KIN"/>
    <property type="match status" value="1"/>
</dbReference>
<dbReference type="InterPro" id="IPR035965">
    <property type="entry name" value="PAS-like_dom_sf"/>
</dbReference>
<dbReference type="PRINTS" id="PR00344">
    <property type="entry name" value="BCTRLSENSOR"/>
</dbReference>
<dbReference type="AlphaFoldDB" id="A0A9X9XD48"/>
<feature type="domain" description="Histidine kinase" evidence="5">
    <location>
        <begin position="484"/>
        <end position="702"/>
    </location>
</feature>
<evidence type="ECO:0000313" key="7">
    <source>
        <dbReference type="EMBL" id="MBR0681634.1"/>
    </source>
</evidence>
<proteinExistence type="predicted"/>
<keyword evidence="8" id="KW-1185">Reference proteome</keyword>
<dbReference type="Pfam" id="PF02518">
    <property type="entry name" value="HATPase_c"/>
    <property type="match status" value="1"/>
</dbReference>
<dbReference type="CDD" id="cd12914">
    <property type="entry name" value="PDC1_DGC_like"/>
    <property type="match status" value="1"/>
</dbReference>
<organism evidence="7 8">
    <name type="scientific">Neoroseomonas eburnea</name>
    <dbReference type="NCBI Taxonomy" id="1346889"/>
    <lineage>
        <taxon>Bacteria</taxon>
        <taxon>Pseudomonadati</taxon>
        <taxon>Pseudomonadota</taxon>
        <taxon>Alphaproteobacteria</taxon>
        <taxon>Acetobacterales</taxon>
        <taxon>Acetobacteraceae</taxon>
        <taxon>Neoroseomonas</taxon>
    </lineage>
</organism>
<evidence type="ECO:0000256" key="3">
    <source>
        <dbReference type="ARBA" id="ARBA00022553"/>
    </source>
</evidence>
<dbReference type="InterPro" id="IPR036890">
    <property type="entry name" value="HATPase_C_sf"/>
</dbReference>
<dbReference type="Gene3D" id="3.30.565.10">
    <property type="entry name" value="Histidine kinase-like ATPase, C-terminal domain"/>
    <property type="match status" value="1"/>
</dbReference>
<dbReference type="InterPro" id="IPR003661">
    <property type="entry name" value="HisK_dim/P_dom"/>
</dbReference>
<dbReference type="CDD" id="cd12915">
    <property type="entry name" value="PDC2_DGC_like"/>
    <property type="match status" value="1"/>
</dbReference>
<dbReference type="Gene3D" id="1.10.287.130">
    <property type="match status" value="1"/>
</dbReference>
<dbReference type="PANTHER" id="PTHR43065">
    <property type="entry name" value="SENSOR HISTIDINE KINASE"/>
    <property type="match status" value="1"/>
</dbReference>
<name>A0A9X9XD48_9PROT</name>
<keyword evidence="4" id="KW-0472">Membrane</keyword>
<dbReference type="InterPro" id="IPR000700">
    <property type="entry name" value="PAS-assoc_C"/>
</dbReference>
<evidence type="ECO:0000313" key="8">
    <source>
        <dbReference type="Proteomes" id="UP001138709"/>
    </source>
</evidence>
<dbReference type="InterPro" id="IPR003594">
    <property type="entry name" value="HATPase_dom"/>
</dbReference>
<comment type="catalytic activity">
    <reaction evidence="1">
        <text>ATP + protein L-histidine = ADP + protein N-phospho-L-histidine.</text>
        <dbReference type="EC" id="2.7.13.3"/>
    </reaction>
</comment>
<accession>A0A9X9XD48</accession>
<dbReference type="CDD" id="cd00082">
    <property type="entry name" value="HisKA"/>
    <property type="match status" value="1"/>
</dbReference>
<keyword evidence="3" id="KW-0597">Phosphoprotein</keyword>
<sequence>MTAVPPRFCMLSFRAQSRFLPRLALAFLLAWAAIAGTVLLGTESYVARQRRLAVTEGLAFAEADVRAAEQYLLRTLAHVEGLHALARTRELLVARGEPGDAVTAIESHLAEVARARAGLVLQVAAIGADALLTYSTTDGWQPVDLADREHFRVHAMGEESGLHVSAPLVGRTSGRWSVQMSRAIYDTDGRFLGVSVVSLDPVALSRGLASLGSLPSARGELTTLFRDVDGAVLARTLDPETRIGQRLTNQSDGVHAALLRGDRSGSAHGRSLDGKEVLLAFRRVEGTSIVAVSAVETARILAAAGHAASTLRLAVAGLLLLLLALGVAAGLWAARRRAGITLAQLDETLTNLPFVVYRGAIGADGALSLLYVSPSVGDVTGWPRDPESWTPAAWAQRADAQARSSAGAFAARLRDAGAAEREYRMARPDGSTLLVVERARSLGRRYDGTLEIVGSLTDVSAAREVEAKAAAAAKLATLGEMAAGMAHELNQPLAAMLLAAENAQRAFRRGNGPGVEARHEIIIGEAERARDIIDHLRIFARGDEGTPIGAADPAAAVRGGLLLVRSALREAEVEVTVDLPEDLPEVRGRQVQLEQVLVNLLINARDSLMRLPPGGEGRRLGIAARQVAQGSVELCVRDNGGGVPPALLGRIFDPFFTTKPPGEGTGIGLSICHGIITSFGGTIACRNAGGGAEFTITLPAATERMPATDEPVPSIPA</sequence>
<evidence type="ECO:0000256" key="1">
    <source>
        <dbReference type="ARBA" id="ARBA00000085"/>
    </source>
</evidence>
<dbReference type="SUPFAM" id="SSF55785">
    <property type="entry name" value="PYP-like sensor domain (PAS domain)"/>
    <property type="match status" value="1"/>
</dbReference>
<dbReference type="PANTHER" id="PTHR43065:SF42">
    <property type="entry name" value="TWO-COMPONENT SENSOR PPRA"/>
    <property type="match status" value="1"/>
</dbReference>
<dbReference type="SMART" id="SM00387">
    <property type="entry name" value="HATPase_c"/>
    <property type="match status" value="1"/>
</dbReference>
<dbReference type="InterPro" id="IPR004358">
    <property type="entry name" value="Sig_transdc_His_kin-like_C"/>
</dbReference>
<dbReference type="SMART" id="SM00388">
    <property type="entry name" value="HisKA"/>
    <property type="match status" value="1"/>
</dbReference>
<dbReference type="EMBL" id="JAAEDL010000013">
    <property type="protein sequence ID" value="MBR0681634.1"/>
    <property type="molecule type" value="Genomic_DNA"/>
</dbReference>
<feature type="domain" description="PAC" evidence="6">
    <location>
        <begin position="419"/>
        <end position="471"/>
    </location>
</feature>
<reference evidence="7" key="1">
    <citation type="submission" date="2020-01" db="EMBL/GenBank/DDBJ databases">
        <authorList>
            <person name="Rat A."/>
        </authorList>
    </citation>
    <scope>NUCLEOTIDE SEQUENCE</scope>
    <source>
        <strain evidence="7">LMG 31228</strain>
    </source>
</reference>
<dbReference type="RefSeq" id="WP_211847167.1">
    <property type="nucleotide sequence ID" value="NZ_JAAEDL010000013.1"/>
</dbReference>
<dbReference type="Pfam" id="PF00512">
    <property type="entry name" value="HisKA"/>
    <property type="match status" value="1"/>
</dbReference>
<feature type="transmembrane region" description="Helical" evidence="4">
    <location>
        <begin position="313"/>
        <end position="334"/>
    </location>
</feature>
<dbReference type="SUPFAM" id="SSF47384">
    <property type="entry name" value="Homodimeric domain of signal transducing histidine kinase"/>
    <property type="match status" value="1"/>
</dbReference>
<evidence type="ECO:0000256" key="4">
    <source>
        <dbReference type="SAM" id="Phobius"/>
    </source>
</evidence>
<dbReference type="Proteomes" id="UP001138709">
    <property type="component" value="Unassembled WGS sequence"/>
</dbReference>
<reference evidence="7" key="2">
    <citation type="journal article" date="2021" name="Syst. Appl. Microbiol.">
        <title>Roseomonas hellenica sp. nov., isolated from roots of wild-growing Alkanna tinctoria.</title>
        <authorList>
            <person name="Rat A."/>
            <person name="Naranjo H.D."/>
            <person name="Lebbe L."/>
            <person name="Cnockaert M."/>
            <person name="Krigas N."/>
            <person name="Grigoriadou K."/>
            <person name="Maloupa E."/>
            <person name="Willems A."/>
        </authorList>
    </citation>
    <scope>NUCLEOTIDE SEQUENCE</scope>
    <source>
        <strain evidence="7">LMG 31228</strain>
    </source>
</reference>